<comment type="caution">
    <text evidence="2">The sequence shown here is derived from an EMBL/GenBank/DDBJ whole genome shotgun (WGS) entry which is preliminary data.</text>
</comment>
<keyword evidence="1" id="KW-1133">Transmembrane helix</keyword>
<protein>
    <submittedName>
        <fullName evidence="2">Uncharacterized protein</fullName>
    </submittedName>
</protein>
<gene>
    <name evidence="2" type="ORF">I2H38_20030</name>
</gene>
<evidence type="ECO:0000256" key="1">
    <source>
        <dbReference type="SAM" id="Phobius"/>
    </source>
</evidence>
<name>A0A931FUI9_9HYPH</name>
<evidence type="ECO:0000313" key="3">
    <source>
        <dbReference type="Proteomes" id="UP000599312"/>
    </source>
</evidence>
<proteinExistence type="predicted"/>
<sequence length="107" mass="11799">MMSSLVNIVLFLALVITSVCVLGMYRKLKRLDAYHSEYKRIFDQTAEALGSAGAALRAFTTDGRDVLDALGTKIDEAKVLLSELQTVTRARDAGHGQMALSHRREET</sequence>
<accession>A0A931FUI9</accession>
<dbReference type="EMBL" id="JADQDO010000018">
    <property type="protein sequence ID" value="MBF9235656.1"/>
    <property type="molecule type" value="Genomic_DNA"/>
</dbReference>
<feature type="transmembrane region" description="Helical" evidence="1">
    <location>
        <begin position="6"/>
        <end position="25"/>
    </location>
</feature>
<evidence type="ECO:0000313" key="2">
    <source>
        <dbReference type="EMBL" id="MBF9235656.1"/>
    </source>
</evidence>
<keyword evidence="3" id="KW-1185">Reference proteome</keyword>
<dbReference type="Proteomes" id="UP000599312">
    <property type="component" value="Unassembled WGS sequence"/>
</dbReference>
<dbReference type="AlphaFoldDB" id="A0A931FUI9"/>
<reference evidence="2" key="1">
    <citation type="submission" date="2020-11" db="EMBL/GenBank/DDBJ databases">
        <authorList>
            <person name="Kim M.K."/>
        </authorList>
    </citation>
    <scope>NUCLEOTIDE SEQUENCE</scope>
    <source>
        <strain evidence="2">BT350</strain>
    </source>
</reference>
<keyword evidence="1" id="KW-0812">Transmembrane</keyword>
<organism evidence="2 3">
    <name type="scientific">Microvirga alba</name>
    <dbReference type="NCBI Taxonomy" id="2791025"/>
    <lineage>
        <taxon>Bacteria</taxon>
        <taxon>Pseudomonadati</taxon>
        <taxon>Pseudomonadota</taxon>
        <taxon>Alphaproteobacteria</taxon>
        <taxon>Hyphomicrobiales</taxon>
        <taxon>Methylobacteriaceae</taxon>
        <taxon>Microvirga</taxon>
    </lineage>
</organism>
<dbReference type="RefSeq" id="WP_196273650.1">
    <property type="nucleotide sequence ID" value="NZ_JADQDO010000018.1"/>
</dbReference>
<keyword evidence="1" id="KW-0472">Membrane</keyword>